<reference evidence="2" key="1">
    <citation type="submission" date="2020-10" db="EMBL/GenBank/DDBJ databases">
        <authorList>
            <person name="Gilroy R."/>
        </authorList>
    </citation>
    <scope>NUCLEOTIDE SEQUENCE</scope>
    <source>
        <strain evidence="2">CHK154-7741</strain>
    </source>
</reference>
<keyword evidence="1" id="KW-1133">Transmembrane helix</keyword>
<reference evidence="2" key="2">
    <citation type="journal article" date="2021" name="PeerJ">
        <title>Extensive microbial diversity within the chicken gut microbiome revealed by metagenomics and culture.</title>
        <authorList>
            <person name="Gilroy R."/>
            <person name="Ravi A."/>
            <person name="Getino M."/>
            <person name="Pursley I."/>
            <person name="Horton D.L."/>
            <person name="Alikhan N.F."/>
            <person name="Baker D."/>
            <person name="Gharbi K."/>
            <person name="Hall N."/>
            <person name="Watson M."/>
            <person name="Adriaenssens E.M."/>
            <person name="Foster-Nyarko E."/>
            <person name="Jarju S."/>
            <person name="Secka A."/>
            <person name="Antonio M."/>
            <person name="Oren A."/>
            <person name="Chaudhuri R.R."/>
            <person name="La Ragione R."/>
            <person name="Hildebrand F."/>
            <person name="Pallen M.J."/>
        </authorList>
    </citation>
    <scope>NUCLEOTIDE SEQUENCE</scope>
    <source>
        <strain evidence="2">CHK154-7741</strain>
    </source>
</reference>
<protein>
    <submittedName>
        <fullName evidence="2">Uncharacterized protein</fullName>
    </submittedName>
</protein>
<keyword evidence="1" id="KW-0812">Transmembrane</keyword>
<dbReference type="Proteomes" id="UP000886748">
    <property type="component" value="Unassembled WGS sequence"/>
</dbReference>
<evidence type="ECO:0000256" key="1">
    <source>
        <dbReference type="SAM" id="Phobius"/>
    </source>
</evidence>
<feature type="transmembrane region" description="Helical" evidence="1">
    <location>
        <begin position="143"/>
        <end position="168"/>
    </location>
</feature>
<organism evidence="2 3">
    <name type="scientific">Candidatus Limenecus avicola</name>
    <dbReference type="NCBI Taxonomy" id="2840847"/>
    <lineage>
        <taxon>Bacteria</taxon>
        <taxon>Bacillati</taxon>
        <taxon>Bacillota</taxon>
        <taxon>Clostridia</taxon>
        <taxon>Eubacteriales</taxon>
        <taxon>Clostridiaceae</taxon>
        <taxon>Clostridiaceae incertae sedis</taxon>
        <taxon>Candidatus Limenecus</taxon>
    </lineage>
</organism>
<sequence length="291" mass="34153">MNENNPDIIDRYFKSMEKCFSIACQKVIFEPSTKKEWFFENDKWCYFEFYCDDSYYRLVSSEQKDFSAECIIKDMSYEIKMLLGFVRLRGVVTIEKQMFSDYVTKYEKEHSLTPDLTIEKFNFDLKQREEKELEKTDKIANRILTGCLGIIFILIIIFGLFALSVFFAPKAKAASKYSQEFIQNFYLCRAFSESKYNVAYNSNSTYEIKGYAPDGSGKCVYVETNRWQRGANITTCYFNQKQIQEYYTAMINPDIKGSVLVKGMPVVGKNEEVVFLQYFNNPEVCITKTIR</sequence>
<accession>A0A9D1MY51</accession>
<evidence type="ECO:0000313" key="3">
    <source>
        <dbReference type="Proteomes" id="UP000886748"/>
    </source>
</evidence>
<dbReference type="EMBL" id="DVOD01000007">
    <property type="protein sequence ID" value="HIU91622.1"/>
    <property type="molecule type" value="Genomic_DNA"/>
</dbReference>
<keyword evidence="1" id="KW-0472">Membrane</keyword>
<dbReference type="AlphaFoldDB" id="A0A9D1MY51"/>
<evidence type="ECO:0000313" key="2">
    <source>
        <dbReference type="EMBL" id="HIU91622.1"/>
    </source>
</evidence>
<comment type="caution">
    <text evidence="2">The sequence shown here is derived from an EMBL/GenBank/DDBJ whole genome shotgun (WGS) entry which is preliminary data.</text>
</comment>
<name>A0A9D1MY51_9CLOT</name>
<gene>
    <name evidence="2" type="ORF">IAD26_00660</name>
</gene>
<proteinExistence type="predicted"/>